<keyword evidence="4 10" id="KW-0812">Transmembrane</keyword>
<feature type="transmembrane region" description="Helical" evidence="10">
    <location>
        <begin position="615"/>
        <end position="635"/>
    </location>
</feature>
<reference evidence="13 14" key="1">
    <citation type="journal article" date="2024" name="Science">
        <title>Giant polyketide synthase enzymes in the biosynthesis of giant marine polyether toxins.</title>
        <authorList>
            <person name="Fallon T.R."/>
            <person name="Shende V.V."/>
            <person name="Wierzbicki I.H."/>
            <person name="Pendleton A.L."/>
            <person name="Watervoot N.F."/>
            <person name="Auber R.P."/>
            <person name="Gonzalez D.J."/>
            <person name="Wisecaver J.H."/>
            <person name="Moore B.S."/>
        </authorList>
    </citation>
    <scope>NUCLEOTIDE SEQUENCE [LARGE SCALE GENOMIC DNA]</scope>
    <source>
        <strain evidence="13 14">12B1</strain>
    </source>
</reference>
<dbReference type="Gene3D" id="3.40.630.10">
    <property type="entry name" value="Zn peptidases"/>
    <property type="match status" value="1"/>
</dbReference>
<dbReference type="EMBL" id="JBGBPQ010000006">
    <property type="protein sequence ID" value="KAL1523000.1"/>
    <property type="molecule type" value="Genomic_DNA"/>
</dbReference>
<keyword evidence="6" id="KW-0914">Notch signaling pathway</keyword>
<evidence type="ECO:0000256" key="7">
    <source>
        <dbReference type="ARBA" id="ARBA00022989"/>
    </source>
</evidence>
<feature type="chain" id="PRO_5044303731" description="Nicastrin" evidence="11">
    <location>
        <begin position="19"/>
        <end position="646"/>
    </location>
</feature>
<dbReference type="PANTHER" id="PTHR21092">
    <property type="entry name" value="NICASTRIN"/>
    <property type="match status" value="1"/>
</dbReference>
<evidence type="ECO:0000256" key="8">
    <source>
        <dbReference type="ARBA" id="ARBA00023136"/>
    </source>
</evidence>
<dbReference type="Pfam" id="PF05450">
    <property type="entry name" value="Nicastrin"/>
    <property type="match status" value="1"/>
</dbReference>
<keyword evidence="5 11" id="KW-0732">Signal</keyword>
<dbReference type="GO" id="GO:0007219">
    <property type="term" value="P:Notch signaling pathway"/>
    <property type="evidence" value="ECO:0007669"/>
    <property type="project" value="UniProtKB-KW"/>
</dbReference>
<dbReference type="GO" id="GO:0016485">
    <property type="term" value="P:protein processing"/>
    <property type="evidence" value="ECO:0007669"/>
    <property type="project" value="InterPro"/>
</dbReference>
<evidence type="ECO:0000256" key="5">
    <source>
        <dbReference type="ARBA" id="ARBA00022729"/>
    </source>
</evidence>
<dbReference type="Proteomes" id="UP001515480">
    <property type="component" value="Unassembled WGS sequence"/>
</dbReference>
<evidence type="ECO:0000256" key="9">
    <source>
        <dbReference type="ARBA" id="ARBA00023180"/>
    </source>
</evidence>
<dbReference type="PANTHER" id="PTHR21092:SF0">
    <property type="entry name" value="NICASTRIN"/>
    <property type="match status" value="1"/>
</dbReference>
<gene>
    <name evidence="13" type="ORF">AB1Y20_017963</name>
</gene>
<accession>A0AB34JPW6</accession>
<evidence type="ECO:0000256" key="6">
    <source>
        <dbReference type="ARBA" id="ARBA00022976"/>
    </source>
</evidence>
<evidence type="ECO:0000313" key="14">
    <source>
        <dbReference type="Proteomes" id="UP001515480"/>
    </source>
</evidence>
<feature type="signal peptide" evidence="11">
    <location>
        <begin position="1"/>
        <end position="18"/>
    </location>
</feature>
<dbReference type="InterPro" id="IPR041084">
    <property type="entry name" value="Ncstrn_small"/>
</dbReference>
<evidence type="ECO:0000259" key="12">
    <source>
        <dbReference type="Pfam" id="PF18266"/>
    </source>
</evidence>
<evidence type="ECO:0000256" key="1">
    <source>
        <dbReference type="ARBA" id="ARBA00004479"/>
    </source>
</evidence>
<dbReference type="AlphaFoldDB" id="A0AB34JPW6"/>
<name>A0AB34JPW6_PRYPA</name>
<evidence type="ECO:0000313" key="13">
    <source>
        <dbReference type="EMBL" id="KAL1523000.1"/>
    </source>
</evidence>
<dbReference type="GO" id="GO:0005886">
    <property type="term" value="C:plasma membrane"/>
    <property type="evidence" value="ECO:0007669"/>
    <property type="project" value="TreeGrafter"/>
</dbReference>
<keyword evidence="14" id="KW-1185">Reference proteome</keyword>
<evidence type="ECO:0000256" key="10">
    <source>
        <dbReference type="SAM" id="Phobius"/>
    </source>
</evidence>
<evidence type="ECO:0000256" key="11">
    <source>
        <dbReference type="SAM" id="SignalP"/>
    </source>
</evidence>
<feature type="domain" description="Nicastrin small lobe" evidence="12">
    <location>
        <begin position="27"/>
        <end position="164"/>
    </location>
</feature>
<dbReference type="Pfam" id="PF18266">
    <property type="entry name" value="Ncstrn_small"/>
    <property type="match status" value="1"/>
</dbReference>
<protein>
    <recommendedName>
        <fullName evidence="3">Nicastrin</fullName>
    </recommendedName>
</protein>
<comment type="similarity">
    <text evidence="2">Belongs to the nicastrin family.</text>
</comment>
<keyword evidence="7 10" id="KW-1133">Transmembrane helix</keyword>
<dbReference type="InterPro" id="IPR008710">
    <property type="entry name" value="Nicastrin"/>
</dbReference>
<comment type="subcellular location">
    <subcellularLocation>
        <location evidence="1">Membrane</location>
        <topology evidence="1">Single-pass type I membrane protein</topology>
    </subcellularLocation>
</comment>
<keyword evidence="9" id="KW-0325">Glycoprotein</keyword>
<comment type="caution">
    <text evidence="13">The sequence shown here is derived from an EMBL/GenBank/DDBJ whole genome shotgun (WGS) entry which is preliminary data.</text>
</comment>
<evidence type="ECO:0000256" key="3">
    <source>
        <dbReference type="ARBA" id="ARBA00015303"/>
    </source>
</evidence>
<evidence type="ECO:0000256" key="4">
    <source>
        <dbReference type="ARBA" id="ARBA00022692"/>
    </source>
</evidence>
<proteinExistence type="inferred from homology"/>
<sequence length="646" mass="67505">MMVALLLAAAGSIPFAEQQIVLRRADPCVRLLHRHGEVGCSTGSQPAFAPLHQLSRAEELPALPPAGPLAVALPSTLFDLRTLLSLHSSLGARLAAVLVLDGDAPPSLSPGAPFDSPSADEAPFSERAHEWDAARSGLSRSRFPFGVALLDANESAVVRRVLSRHQPLVQMHYPMLAHRDSPSCLAAESCLPLGGRSVWGAAQPRTAGGAPPFAGRPAVMLAAALDGAAFFHEHAPAADMAVSGTVALLAAIDAVVSNAGARSLLSELPSQLLFAFFTGEAWGGLGSRRFFHDVHSFHCATMAPSDDQSSKGEERAKLPPLPSCASPFKLDLRFQSLRAPIRALVEIGPVGANEARGQLYLHSPLNTTDGSLPAPSTSISDAFGAAAHGTSAPVQAADARLGLPPGPALSSLAQLHAQSAPLPLATAALTDFDAHFVGGARVASRFDTLAALNATLVCEAASLSARAWWRLAGGAPLAAPLHANCTFVDELLGCLLSSTRCSLASQLGVVGALNTHYTGVFLAGDTASAISPTVSFVEKLLSTRILRPACDDVGAQPCEPTVVLHDSYSTELELDEGSGQWRVLDLNGSLWTESNWPAEMFTLLLPYGTSSVAEGIGMLVFGIFNAVLTGVVVLLSRRYDVAYKRL</sequence>
<keyword evidence="8 10" id="KW-0472">Membrane</keyword>
<organism evidence="13 14">
    <name type="scientific">Prymnesium parvum</name>
    <name type="common">Toxic golden alga</name>
    <dbReference type="NCBI Taxonomy" id="97485"/>
    <lineage>
        <taxon>Eukaryota</taxon>
        <taxon>Haptista</taxon>
        <taxon>Haptophyta</taxon>
        <taxon>Prymnesiophyceae</taxon>
        <taxon>Prymnesiales</taxon>
        <taxon>Prymnesiaceae</taxon>
        <taxon>Prymnesium</taxon>
    </lineage>
</organism>
<evidence type="ECO:0000256" key="2">
    <source>
        <dbReference type="ARBA" id="ARBA00007717"/>
    </source>
</evidence>